<organism evidence="9 10">
    <name type="scientific">Zeaxanthinibacter enoshimensis</name>
    <dbReference type="NCBI Taxonomy" id="392009"/>
    <lineage>
        <taxon>Bacteria</taxon>
        <taxon>Pseudomonadati</taxon>
        <taxon>Bacteroidota</taxon>
        <taxon>Flavobacteriia</taxon>
        <taxon>Flavobacteriales</taxon>
        <taxon>Flavobacteriaceae</taxon>
        <taxon>Zeaxanthinibacter</taxon>
    </lineage>
</organism>
<feature type="domain" description="Type II methyltransferase M.TaqI-like" evidence="7">
    <location>
        <begin position="542"/>
        <end position="823"/>
    </location>
</feature>
<dbReference type="PRINTS" id="PR00507">
    <property type="entry name" value="N12N6MTFRASE"/>
</dbReference>
<dbReference type="EMBL" id="SNYI01000001">
    <property type="protein sequence ID" value="TDQ33377.1"/>
    <property type="molecule type" value="Genomic_DNA"/>
</dbReference>
<evidence type="ECO:0000313" key="9">
    <source>
        <dbReference type="EMBL" id="TDQ33377.1"/>
    </source>
</evidence>
<name>A0A4R6TSS8_9FLAO</name>
<dbReference type="InterPro" id="IPR011639">
    <property type="entry name" value="MethylTrfase_TaqI-like_dom"/>
</dbReference>
<dbReference type="GO" id="GO:0032259">
    <property type="term" value="P:methylation"/>
    <property type="evidence" value="ECO:0007669"/>
    <property type="project" value="UniProtKB-KW"/>
</dbReference>
<dbReference type="EC" id="2.1.1.72" evidence="1"/>
<dbReference type="Pfam" id="PF20466">
    <property type="entry name" value="MmeI_TRD"/>
    <property type="match status" value="1"/>
</dbReference>
<dbReference type="Proteomes" id="UP000295468">
    <property type="component" value="Unassembled WGS sequence"/>
</dbReference>
<comment type="catalytic activity">
    <reaction evidence="5">
        <text>a 2'-deoxyadenosine in DNA + S-adenosyl-L-methionine = an N(6)-methyl-2'-deoxyadenosine in DNA + S-adenosyl-L-homocysteine + H(+)</text>
        <dbReference type="Rhea" id="RHEA:15197"/>
        <dbReference type="Rhea" id="RHEA-COMP:12418"/>
        <dbReference type="Rhea" id="RHEA-COMP:12419"/>
        <dbReference type="ChEBI" id="CHEBI:15378"/>
        <dbReference type="ChEBI" id="CHEBI:57856"/>
        <dbReference type="ChEBI" id="CHEBI:59789"/>
        <dbReference type="ChEBI" id="CHEBI:90615"/>
        <dbReference type="ChEBI" id="CHEBI:90616"/>
        <dbReference type="EC" id="2.1.1.72"/>
    </reaction>
</comment>
<dbReference type="RefSeq" id="WP_166636670.1">
    <property type="nucleotide sequence ID" value="NZ_SNYI01000001.1"/>
</dbReference>
<dbReference type="GO" id="GO:0009007">
    <property type="term" value="F:site-specific DNA-methyltransferase (adenine-specific) activity"/>
    <property type="evidence" value="ECO:0007669"/>
    <property type="project" value="UniProtKB-EC"/>
</dbReference>
<evidence type="ECO:0000256" key="5">
    <source>
        <dbReference type="ARBA" id="ARBA00047942"/>
    </source>
</evidence>
<comment type="caution">
    <text evidence="9">The sequence shown here is derived from an EMBL/GenBank/DDBJ whole genome shotgun (WGS) entry which is preliminary data.</text>
</comment>
<keyword evidence="10" id="KW-1185">Reference proteome</keyword>
<dbReference type="Pfam" id="PF07669">
    <property type="entry name" value="Eco57I"/>
    <property type="match status" value="1"/>
</dbReference>
<keyword evidence="3" id="KW-0808">Transferase</keyword>
<gene>
    <name evidence="9" type="ORF">CLV82_1216</name>
</gene>
<dbReference type="InterPro" id="IPR029063">
    <property type="entry name" value="SAM-dependent_MTases_sf"/>
</dbReference>
<feature type="domain" description="MmeI-like target recognition" evidence="8">
    <location>
        <begin position="905"/>
        <end position="1092"/>
    </location>
</feature>
<protein>
    <recommendedName>
        <fullName evidence="1">site-specific DNA-methyltransferase (adenine-specific)</fullName>
        <ecNumber evidence="1">2.1.1.72</ecNumber>
    </recommendedName>
</protein>
<dbReference type="InterPro" id="IPR050953">
    <property type="entry name" value="N4_N6_ade-DNA_methylase"/>
</dbReference>
<evidence type="ECO:0000256" key="2">
    <source>
        <dbReference type="ARBA" id="ARBA00022603"/>
    </source>
</evidence>
<dbReference type="PANTHER" id="PTHR33841:SF1">
    <property type="entry name" value="DNA METHYLTRANSFERASE A"/>
    <property type="match status" value="1"/>
</dbReference>
<dbReference type="Gene3D" id="3.40.50.150">
    <property type="entry name" value="Vaccinia Virus protein VP39"/>
    <property type="match status" value="2"/>
</dbReference>
<keyword evidence="2 9" id="KW-0489">Methyltransferase</keyword>
<evidence type="ECO:0000256" key="4">
    <source>
        <dbReference type="ARBA" id="ARBA00022691"/>
    </source>
</evidence>
<reference evidence="9 10" key="1">
    <citation type="submission" date="2019-03" db="EMBL/GenBank/DDBJ databases">
        <title>Genomic Encyclopedia of Archaeal and Bacterial Type Strains, Phase II (KMG-II): from individual species to whole genera.</title>
        <authorList>
            <person name="Goeker M."/>
        </authorList>
    </citation>
    <scope>NUCLEOTIDE SEQUENCE [LARGE SCALE GENOMIC DNA]</scope>
    <source>
        <strain evidence="9 10">DSM 18435</strain>
    </source>
</reference>
<dbReference type="PANTHER" id="PTHR33841">
    <property type="entry name" value="DNA METHYLTRANSFERASE YEEA-RELATED"/>
    <property type="match status" value="1"/>
</dbReference>
<dbReference type="InterPro" id="IPR046820">
    <property type="entry name" value="MmeI_TRD"/>
</dbReference>
<evidence type="ECO:0000256" key="3">
    <source>
        <dbReference type="ARBA" id="ARBA00022679"/>
    </source>
</evidence>
<evidence type="ECO:0000256" key="6">
    <source>
        <dbReference type="SAM" id="MobiDB-lite"/>
    </source>
</evidence>
<dbReference type="GO" id="GO:0006304">
    <property type="term" value="P:DNA modification"/>
    <property type="evidence" value="ECO:0007669"/>
    <property type="project" value="InterPro"/>
</dbReference>
<proteinExistence type="predicted"/>
<keyword evidence="4" id="KW-0949">S-adenosyl-L-methionine</keyword>
<sequence>MNYASINIQGNIISSEILDKIRSEEKFKHQSPESFGLSRSASLRDEIGLAWSILRTHWQAYKKRLETLPKGDTGTSLTREKWILPLLTEIGYQVSILRAQQVNGKSYAISHGASNRDNFPVHIMGYRDSLDKRRETGGPRLSPHALVQEYLNSTEHLFALVTNGRHLRLLRDATRLVRMSYLEFDLERMFEEELYADFSILYRVLHISRMPEQMDEGPDSVIEYYHQESMASGTRIREKLSEAVEVSIKTLANGFLLNRSNEDLSQQFENDSLKADDYYMYQLRLIYRVLFLIVLEERQLIYPEELDEEGQRKRNIYYKYYSVERLRRLTESRVYVDGDKVDIWESLKTTFLLFENGFYGEKLGIKPLGSGLFAPNALGGLMQCQLKNSDLLEVVKRLTTFINKQGQLVRVNYSDLDVEEFGSVYEGLLEYDPKVEKLGAKWQFSFVEGTGRSSSGSHYTPEELVKPLIKHSLDYIIAYKLKEPNPEEALLSITVCDVACGSGHILLAAARRIATELASLRENAEQPSPTFYRVAIRDVIRNCIYGVDLNPLAVELCKVALWLEAHNPNEPLNFLDHHIKNGNAIVGLAHFEELENGIATEAFKTLPGDDKDVVATLRKKNAAERKTKAQLGTYDLSKVDDSLKSLRKEFADFTALPESTPEEIAAKATAYQKLTNGAKWWRLKNLADLQIAQFFIPKTIENKKSLTTDKQYRTYLNGGAQILDRGASLAKAEEKKFFHWFLEFPEVFGRGGFDCILGNPPFLGGKRISGHFGDGFLNYIKVYFDPAIGGLDLVAYFFRRIFIIQKASGFLALISTNTISQGDTRKGGLVEILKNGGTINFAVKSMKWPGLAAVDVSLITVYKGVWSDLIFLNNRRTNLINSYLDDQKVLGDPKALISNSNKSFVGSVVNGDGFVLEVHKALNLLNSDDKNSQVVFPYLNGRDLNNNIAQNHSRWIINFHDWDEMKASKYQEPFKIVQELVKPQRSLVKRKIYREKWWIYAERGAKLYETIESNNIVMVVAKTTKYPSFIFSENNKVFSQDLTVFSYENPRYFAVLNSTFLSEWAWKNTTTMGSSTLRLNPTAVFETFPLPEKSRLNHLENIGELYYNNRQEVLTLLKLGLTKTYNQFHNRDLTNDLEPLEAKTFEKKYGKETLNLYNNIKVKKEGEISFKEAVTLIFKLRELHKEMDEAVLVSYGWHEDSEKWGKAIQLRHDFYEVDYLPENDRVRYTIHPEARKEVLKRLLLLNHERFEEEVAQGLHKKKDVEAYYHQKGKPVPEGTIFSDRKISSKKSNNKKMKTDKAQSTLNL</sequence>
<feature type="region of interest" description="Disordered" evidence="6">
    <location>
        <begin position="1275"/>
        <end position="1307"/>
    </location>
</feature>
<evidence type="ECO:0000259" key="8">
    <source>
        <dbReference type="Pfam" id="PF20466"/>
    </source>
</evidence>
<evidence type="ECO:0000259" key="7">
    <source>
        <dbReference type="Pfam" id="PF07669"/>
    </source>
</evidence>
<evidence type="ECO:0000313" key="10">
    <source>
        <dbReference type="Proteomes" id="UP000295468"/>
    </source>
</evidence>
<evidence type="ECO:0000256" key="1">
    <source>
        <dbReference type="ARBA" id="ARBA00011900"/>
    </source>
</evidence>
<feature type="compositionally biased region" description="Basic residues" evidence="6">
    <location>
        <begin position="1287"/>
        <end position="1297"/>
    </location>
</feature>
<dbReference type="SUPFAM" id="SSF53335">
    <property type="entry name" value="S-adenosyl-L-methionine-dependent methyltransferases"/>
    <property type="match status" value="1"/>
</dbReference>
<accession>A0A4R6TSS8</accession>